<accession>A0A4Y7SJ02</accession>
<sequence>MQAGDTIAGLMDDNSVLRAQLDVERTKWRAATRDARVAWEHAQLMATRQEVQYLKVELATAEAQVKTAWNQAGEVLRLYDKAIEELEKNDGSELDVAEALAGLASIAGDANVKEL</sequence>
<protein>
    <submittedName>
        <fullName evidence="1">Uncharacterized protein</fullName>
    </submittedName>
</protein>
<organism evidence="1 2">
    <name type="scientific">Coprinellus micaceus</name>
    <name type="common">Glistening ink-cap mushroom</name>
    <name type="synonym">Coprinus micaceus</name>
    <dbReference type="NCBI Taxonomy" id="71717"/>
    <lineage>
        <taxon>Eukaryota</taxon>
        <taxon>Fungi</taxon>
        <taxon>Dikarya</taxon>
        <taxon>Basidiomycota</taxon>
        <taxon>Agaricomycotina</taxon>
        <taxon>Agaricomycetes</taxon>
        <taxon>Agaricomycetidae</taxon>
        <taxon>Agaricales</taxon>
        <taxon>Agaricineae</taxon>
        <taxon>Psathyrellaceae</taxon>
        <taxon>Coprinellus</taxon>
    </lineage>
</organism>
<dbReference type="EMBL" id="QPFP01000101">
    <property type="protein sequence ID" value="TEB21846.1"/>
    <property type="molecule type" value="Genomic_DNA"/>
</dbReference>
<evidence type="ECO:0000313" key="2">
    <source>
        <dbReference type="Proteomes" id="UP000298030"/>
    </source>
</evidence>
<keyword evidence="2" id="KW-1185">Reference proteome</keyword>
<gene>
    <name evidence="1" type="ORF">FA13DRAFT_1799379</name>
</gene>
<name>A0A4Y7SJ02_COPMI</name>
<dbReference type="AlphaFoldDB" id="A0A4Y7SJ02"/>
<reference evidence="1 2" key="1">
    <citation type="journal article" date="2019" name="Nat. Ecol. Evol.">
        <title>Megaphylogeny resolves global patterns of mushroom evolution.</title>
        <authorList>
            <person name="Varga T."/>
            <person name="Krizsan K."/>
            <person name="Foldi C."/>
            <person name="Dima B."/>
            <person name="Sanchez-Garcia M."/>
            <person name="Sanchez-Ramirez S."/>
            <person name="Szollosi G.J."/>
            <person name="Szarkandi J.G."/>
            <person name="Papp V."/>
            <person name="Albert L."/>
            <person name="Andreopoulos W."/>
            <person name="Angelini C."/>
            <person name="Antonin V."/>
            <person name="Barry K.W."/>
            <person name="Bougher N.L."/>
            <person name="Buchanan P."/>
            <person name="Buyck B."/>
            <person name="Bense V."/>
            <person name="Catcheside P."/>
            <person name="Chovatia M."/>
            <person name="Cooper J."/>
            <person name="Damon W."/>
            <person name="Desjardin D."/>
            <person name="Finy P."/>
            <person name="Geml J."/>
            <person name="Haridas S."/>
            <person name="Hughes K."/>
            <person name="Justo A."/>
            <person name="Karasinski D."/>
            <person name="Kautmanova I."/>
            <person name="Kiss B."/>
            <person name="Kocsube S."/>
            <person name="Kotiranta H."/>
            <person name="LaButti K.M."/>
            <person name="Lechner B.E."/>
            <person name="Liimatainen K."/>
            <person name="Lipzen A."/>
            <person name="Lukacs Z."/>
            <person name="Mihaltcheva S."/>
            <person name="Morgado L.N."/>
            <person name="Niskanen T."/>
            <person name="Noordeloos M.E."/>
            <person name="Ohm R.A."/>
            <person name="Ortiz-Santana B."/>
            <person name="Ovrebo C."/>
            <person name="Racz N."/>
            <person name="Riley R."/>
            <person name="Savchenko A."/>
            <person name="Shiryaev A."/>
            <person name="Soop K."/>
            <person name="Spirin V."/>
            <person name="Szebenyi C."/>
            <person name="Tomsovsky M."/>
            <person name="Tulloss R.E."/>
            <person name="Uehling J."/>
            <person name="Grigoriev I.V."/>
            <person name="Vagvolgyi C."/>
            <person name="Papp T."/>
            <person name="Martin F.M."/>
            <person name="Miettinen O."/>
            <person name="Hibbett D.S."/>
            <person name="Nagy L.G."/>
        </authorList>
    </citation>
    <scope>NUCLEOTIDE SEQUENCE [LARGE SCALE GENOMIC DNA]</scope>
    <source>
        <strain evidence="1 2">FP101781</strain>
    </source>
</reference>
<evidence type="ECO:0000313" key="1">
    <source>
        <dbReference type="EMBL" id="TEB21846.1"/>
    </source>
</evidence>
<dbReference type="Proteomes" id="UP000298030">
    <property type="component" value="Unassembled WGS sequence"/>
</dbReference>
<comment type="caution">
    <text evidence="1">The sequence shown here is derived from an EMBL/GenBank/DDBJ whole genome shotgun (WGS) entry which is preliminary data.</text>
</comment>
<proteinExistence type="predicted"/>